<name>A0ABV3R3M6_9HYPH</name>
<protein>
    <submittedName>
        <fullName evidence="1">Uncharacterized protein</fullName>
    </submittedName>
</protein>
<keyword evidence="2" id="KW-1185">Reference proteome</keyword>
<reference evidence="1 2" key="1">
    <citation type="submission" date="2024-06" db="EMBL/GenBank/DDBJ databases">
        <authorList>
            <person name="Tuo L."/>
        </authorList>
    </citation>
    <scope>NUCLEOTIDE SEQUENCE [LARGE SCALE GENOMIC DNA]</scope>
    <source>
        <strain evidence="1 2">ZMM04-5</strain>
    </source>
</reference>
<evidence type="ECO:0000313" key="2">
    <source>
        <dbReference type="Proteomes" id="UP001556196"/>
    </source>
</evidence>
<dbReference type="RefSeq" id="WP_367725057.1">
    <property type="nucleotide sequence ID" value="NZ_JBFOCH010000038.1"/>
</dbReference>
<sequence length="287" mass="32601">MYISFHTYPRHWPYSPLSWINRVRPKFTYRFDWSNSLRAGMRKHGAKTRVGRKLKRSTADIVVVWSWKHPLILQDILASDRHVLVMERGFIQPRFEWCSLTVDGFNGRGLCAPASDGGERWDRLFAHHLRPWRGDGGDYALLIGQVPQDASLRGTNIVAWAQQTTDKLVALGHRVRYRPHPLSTTPCPRGAELSFGTLEEDFANADRVVTFNSTTAVEAILAGIPTVIHDIGSPAYPMASHDVAEPLARPDRTKWCHDMAWRQWSLEEMADGTAWAHALKSLRPRSG</sequence>
<gene>
    <name evidence="1" type="ORF">ABUE31_17835</name>
</gene>
<comment type="caution">
    <text evidence="1">The sequence shown here is derived from an EMBL/GenBank/DDBJ whole genome shotgun (WGS) entry which is preliminary data.</text>
</comment>
<dbReference type="Proteomes" id="UP001556196">
    <property type="component" value="Unassembled WGS sequence"/>
</dbReference>
<evidence type="ECO:0000313" key="1">
    <source>
        <dbReference type="EMBL" id="MEW9807853.1"/>
    </source>
</evidence>
<proteinExistence type="predicted"/>
<dbReference type="EMBL" id="JBFOCI010000006">
    <property type="protein sequence ID" value="MEW9807853.1"/>
    <property type="molecule type" value="Genomic_DNA"/>
</dbReference>
<organism evidence="1 2">
    <name type="scientific">Mesorhizobium marinum</name>
    <dbReference type="NCBI Taxonomy" id="3228790"/>
    <lineage>
        <taxon>Bacteria</taxon>
        <taxon>Pseudomonadati</taxon>
        <taxon>Pseudomonadota</taxon>
        <taxon>Alphaproteobacteria</taxon>
        <taxon>Hyphomicrobiales</taxon>
        <taxon>Phyllobacteriaceae</taxon>
        <taxon>Mesorhizobium</taxon>
    </lineage>
</organism>
<accession>A0ABV3R3M6</accession>